<evidence type="ECO:0000313" key="2">
    <source>
        <dbReference type="EMBL" id="GIZ53121.1"/>
    </source>
</evidence>
<name>A0ABQ4Q802_9BURK</name>
<evidence type="ECO:0000256" key="1">
    <source>
        <dbReference type="SAM" id="Phobius"/>
    </source>
</evidence>
<reference evidence="2 3" key="1">
    <citation type="journal article" date="2022" name="Int. J. Syst. Evol. Microbiol.">
        <title>Noviherbaspirillum aridicola sp. nov., isolated from an arid soil in Pakistan.</title>
        <authorList>
            <person name="Khan I.U."/>
            <person name="Saqib M."/>
            <person name="Amin A."/>
            <person name="Hussain F."/>
            <person name="Li L."/>
            <person name="Liu Y.H."/>
            <person name="Fang B.Z."/>
            <person name="Ahmed I."/>
            <person name="Li W.J."/>
        </authorList>
    </citation>
    <scope>NUCLEOTIDE SEQUENCE [LARGE SCALE GENOMIC DNA]</scope>
    <source>
        <strain evidence="2 3">NCCP-691</strain>
    </source>
</reference>
<proteinExistence type="predicted"/>
<feature type="transmembrane region" description="Helical" evidence="1">
    <location>
        <begin position="28"/>
        <end position="47"/>
    </location>
</feature>
<dbReference type="InterPro" id="IPR046027">
    <property type="entry name" value="DUF5985"/>
</dbReference>
<evidence type="ECO:0000313" key="3">
    <source>
        <dbReference type="Proteomes" id="UP000887222"/>
    </source>
</evidence>
<feature type="transmembrane region" description="Helical" evidence="1">
    <location>
        <begin position="6"/>
        <end position="21"/>
    </location>
</feature>
<dbReference type="Proteomes" id="UP000887222">
    <property type="component" value="Unassembled WGS sequence"/>
</dbReference>
<dbReference type="EMBL" id="BPMK01000014">
    <property type="protein sequence ID" value="GIZ53121.1"/>
    <property type="molecule type" value="Genomic_DNA"/>
</dbReference>
<feature type="transmembrane region" description="Helical" evidence="1">
    <location>
        <begin position="59"/>
        <end position="75"/>
    </location>
</feature>
<keyword evidence="1" id="KW-1133">Transmembrane helix</keyword>
<dbReference type="Pfam" id="PF19447">
    <property type="entry name" value="DUF5985"/>
    <property type="match status" value="1"/>
</dbReference>
<keyword evidence="3" id="KW-1185">Reference proteome</keyword>
<sequence>MLIGAIATASSVAALFFLRFWRSSGDRFFLFFALSFFIDAVNRVALAGRAVNNDGQPEYYLIRLLSYGLIVYAILDKNRRRK</sequence>
<comment type="caution">
    <text evidence="2">The sequence shown here is derived from an EMBL/GenBank/DDBJ whole genome shotgun (WGS) entry which is preliminary data.</text>
</comment>
<protein>
    <submittedName>
        <fullName evidence="2">Uncharacterized protein</fullName>
    </submittedName>
</protein>
<keyword evidence="1" id="KW-0472">Membrane</keyword>
<accession>A0ABQ4Q802</accession>
<keyword evidence="1" id="KW-0812">Transmembrane</keyword>
<gene>
    <name evidence="2" type="ORF">NCCP691_31350</name>
</gene>
<organism evidence="2 3">
    <name type="scientific">Noviherbaspirillum aridicola</name>
    <dbReference type="NCBI Taxonomy" id="2849687"/>
    <lineage>
        <taxon>Bacteria</taxon>
        <taxon>Pseudomonadati</taxon>
        <taxon>Pseudomonadota</taxon>
        <taxon>Betaproteobacteria</taxon>
        <taxon>Burkholderiales</taxon>
        <taxon>Oxalobacteraceae</taxon>
        <taxon>Noviherbaspirillum</taxon>
    </lineage>
</organism>